<evidence type="ECO:0000313" key="1">
    <source>
        <dbReference type="EMBL" id="EJT80549.1"/>
    </source>
</evidence>
<dbReference type="CDD" id="cd00048">
    <property type="entry name" value="DSRM_SF"/>
    <property type="match status" value="1"/>
</dbReference>
<sequence>MPSASNPKQLDVPQTPTWQSRLEDACREYQIIAPKYQLSSDRRGGRTAWSSSVIVHGSTHAARFWYDGKNINNAREDAAEVAYTWLTTPTSSPSSTGW</sequence>
<dbReference type="SUPFAM" id="SSF54768">
    <property type="entry name" value="dsRNA-binding domain-like"/>
    <property type="match status" value="1"/>
</dbReference>
<dbReference type="VEuPathDB" id="FungiDB:GGTG_00544"/>
<dbReference type="Gene3D" id="3.30.160.20">
    <property type="match status" value="1"/>
</dbReference>
<gene>
    <name evidence="2" type="primary">20341002</name>
    <name evidence="1" type="ORF">GGTG_00544</name>
</gene>
<dbReference type="HOGENOM" id="CLU_131085_0_0_1"/>
<reference evidence="2" key="5">
    <citation type="submission" date="2018-04" db="UniProtKB">
        <authorList>
            <consortium name="EnsemblFungi"/>
        </authorList>
    </citation>
    <scope>IDENTIFICATION</scope>
    <source>
        <strain evidence="2">R3-111a-1</strain>
    </source>
</reference>
<organism evidence="1">
    <name type="scientific">Gaeumannomyces tritici (strain R3-111a-1)</name>
    <name type="common">Wheat and barley take-all root rot fungus</name>
    <name type="synonym">Gaeumannomyces graminis var. tritici</name>
    <dbReference type="NCBI Taxonomy" id="644352"/>
    <lineage>
        <taxon>Eukaryota</taxon>
        <taxon>Fungi</taxon>
        <taxon>Dikarya</taxon>
        <taxon>Ascomycota</taxon>
        <taxon>Pezizomycotina</taxon>
        <taxon>Sordariomycetes</taxon>
        <taxon>Sordariomycetidae</taxon>
        <taxon>Magnaporthales</taxon>
        <taxon>Magnaporthaceae</taxon>
        <taxon>Gaeumannomyces</taxon>
    </lineage>
</organism>
<dbReference type="GeneID" id="20341002"/>
<dbReference type="RefSeq" id="XP_009216558.1">
    <property type="nucleotide sequence ID" value="XM_009218294.1"/>
</dbReference>
<dbReference type="PANTHER" id="PTHR42030">
    <property type="entry name" value="DRBM DOMAIN-CONTAINING PROTEIN"/>
    <property type="match status" value="1"/>
</dbReference>
<protein>
    <recommendedName>
        <fullName evidence="4">DRBM domain-containing protein</fullName>
    </recommendedName>
</protein>
<keyword evidence="3" id="KW-1185">Reference proteome</keyword>
<dbReference type="eggNOG" id="ENOG502S8ZQ">
    <property type="taxonomic scope" value="Eukaryota"/>
</dbReference>
<dbReference type="OrthoDB" id="5418749at2759"/>
<proteinExistence type="predicted"/>
<dbReference type="PANTHER" id="PTHR42030:SF1">
    <property type="entry name" value="DRBM DOMAIN-CONTAINING PROTEIN"/>
    <property type="match status" value="1"/>
</dbReference>
<reference evidence="3" key="1">
    <citation type="submission" date="2010-07" db="EMBL/GenBank/DDBJ databases">
        <title>The genome sequence of Gaeumannomyces graminis var. tritici strain R3-111a-1.</title>
        <authorList>
            <consortium name="The Broad Institute Genome Sequencing Platform"/>
            <person name="Ma L.-J."/>
            <person name="Dead R."/>
            <person name="Young S."/>
            <person name="Zeng Q."/>
            <person name="Koehrsen M."/>
            <person name="Alvarado L."/>
            <person name="Berlin A."/>
            <person name="Chapman S.B."/>
            <person name="Chen Z."/>
            <person name="Freedman E."/>
            <person name="Gellesch M."/>
            <person name="Goldberg J."/>
            <person name="Griggs A."/>
            <person name="Gujja S."/>
            <person name="Heilman E.R."/>
            <person name="Heiman D."/>
            <person name="Hepburn T."/>
            <person name="Howarth C."/>
            <person name="Jen D."/>
            <person name="Larson L."/>
            <person name="Mehta T."/>
            <person name="Neiman D."/>
            <person name="Pearson M."/>
            <person name="Roberts A."/>
            <person name="Saif S."/>
            <person name="Shea T."/>
            <person name="Shenoy N."/>
            <person name="Sisk P."/>
            <person name="Stolte C."/>
            <person name="Sykes S."/>
            <person name="Walk T."/>
            <person name="White J."/>
            <person name="Yandava C."/>
            <person name="Haas B."/>
            <person name="Nusbaum C."/>
            <person name="Birren B."/>
        </authorList>
    </citation>
    <scope>NUCLEOTIDE SEQUENCE [LARGE SCALE GENOMIC DNA]</scope>
    <source>
        <strain evidence="3">R3-111a-1</strain>
    </source>
</reference>
<accession>J3NH09</accession>
<reference evidence="1" key="2">
    <citation type="submission" date="2010-07" db="EMBL/GenBank/DDBJ databases">
        <authorList>
            <consortium name="The Broad Institute Genome Sequencing Platform"/>
            <consortium name="Broad Institute Genome Sequencing Center for Infectious Disease"/>
            <person name="Ma L.-J."/>
            <person name="Dead R."/>
            <person name="Young S."/>
            <person name="Zeng Q."/>
            <person name="Koehrsen M."/>
            <person name="Alvarado L."/>
            <person name="Berlin A."/>
            <person name="Chapman S.B."/>
            <person name="Chen Z."/>
            <person name="Freedman E."/>
            <person name="Gellesch M."/>
            <person name="Goldberg J."/>
            <person name="Griggs A."/>
            <person name="Gujja S."/>
            <person name="Heilman E.R."/>
            <person name="Heiman D."/>
            <person name="Hepburn T."/>
            <person name="Howarth C."/>
            <person name="Jen D."/>
            <person name="Larson L."/>
            <person name="Mehta T."/>
            <person name="Neiman D."/>
            <person name="Pearson M."/>
            <person name="Roberts A."/>
            <person name="Saif S."/>
            <person name="Shea T."/>
            <person name="Shenoy N."/>
            <person name="Sisk P."/>
            <person name="Stolte C."/>
            <person name="Sykes S."/>
            <person name="Walk T."/>
            <person name="White J."/>
            <person name="Yandava C."/>
            <person name="Haas B."/>
            <person name="Nusbaum C."/>
            <person name="Birren B."/>
        </authorList>
    </citation>
    <scope>NUCLEOTIDE SEQUENCE</scope>
    <source>
        <strain evidence="1">R3-111a-1</strain>
    </source>
</reference>
<reference evidence="1" key="3">
    <citation type="submission" date="2010-09" db="EMBL/GenBank/DDBJ databases">
        <title>Annotation of Gaeumannomyces graminis var. tritici R3-111a-1.</title>
        <authorList>
            <consortium name="The Broad Institute Genome Sequencing Platform"/>
            <person name="Ma L.-J."/>
            <person name="Dead R."/>
            <person name="Young S.K."/>
            <person name="Zeng Q."/>
            <person name="Gargeya S."/>
            <person name="Fitzgerald M."/>
            <person name="Haas B."/>
            <person name="Abouelleil A."/>
            <person name="Alvarado L."/>
            <person name="Arachchi H.M."/>
            <person name="Berlin A."/>
            <person name="Brown A."/>
            <person name="Chapman S.B."/>
            <person name="Chen Z."/>
            <person name="Dunbar C."/>
            <person name="Freedman E."/>
            <person name="Gearin G."/>
            <person name="Gellesch M."/>
            <person name="Goldberg J."/>
            <person name="Griggs A."/>
            <person name="Gujja S."/>
            <person name="Heiman D."/>
            <person name="Howarth C."/>
            <person name="Larson L."/>
            <person name="Lui A."/>
            <person name="MacDonald P.J.P."/>
            <person name="Mehta T."/>
            <person name="Montmayeur A."/>
            <person name="Murphy C."/>
            <person name="Neiman D."/>
            <person name="Pearson M."/>
            <person name="Priest M."/>
            <person name="Roberts A."/>
            <person name="Saif S."/>
            <person name="Shea T."/>
            <person name="Shenoy N."/>
            <person name="Sisk P."/>
            <person name="Stolte C."/>
            <person name="Sykes S."/>
            <person name="Yandava C."/>
            <person name="Wortman J."/>
            <person name="Nusbaum C."/>
            <person name="Birren B."/>
        </authorList>
    </citation>
    <scope>NUCLEOTIDE SEQUENCE</scope>
    <source>
        <strain evidence="1">R3-111a-1</strain>
    </source>
</reference>
<dbReference type="EnsemblFungi" id="EJT80549">
    <property type="protein sequence ID" value="EJT80549"/>
    <property type="gene ID" value="GGTG_00544"/>
</dbReference>
<evidence type="ECO:0000313" key="2">
    <source>
        <dbReference type="EnsemblFungi" id="EJT80549"/>
    </source>
</evidence>
<reference evidence="2" key="4">
    <citation type="journal article" date="2015" name="G3 (Bethesda)">
        <title>Genome sequences of three phytopathogenic species of the Magnaporthaceae family of fungi.</title>
        <authorList>
            <person name="Okagaki L.H."/>
            <person name="Nunes C.C."/>
            <person name="Sailsbery J."/>
            <person name="Clay B."/>
            <person name="Brown D."/>
            <person name="John T."/>
            <person name="Oh Y."/>
            <person name="Young N."/>
            <person name="Fitzgerald M."/>
            <person name="Haas B.J."/>
            <person name="Zeng Q."/>
            <person name="Young S."/>
            <person name="Adiconis X."/>
            <person name="Fan L."/>
            <person name="Levin J.Z."/>
            <person name="Mitchell T.K."/>
            <person name="Okubara P.A."/>
            <person name="Farman M.L."/>
            <person name="Kohn L.M."/>
            <person name="Birren B."/>
            <person name="Ma L.-J."/>
            <person name="Dean R.A."/>
        </authorList>
    </citation>
    <scope>NUCLEOTIDE SEQUENCE</scope>
    <source>
        <strain evidence="2">R3-111a-1</strain>
    </source>
</reference>
<evidence type="ECO:0000313" key="3">
    <source>
        <dbReference type="Proteomes" id="UP000006039"/>
    </source>
</evidence>
<dbReference type="Proteomes" id="UP000006039">
    <property type="component" value="Unassembled WGS sequence"/>
</dbReference>
<evidence type="ECO:0008006" key="4">
    <source>
        <dbReference type="Google" id="ProtNLM"/>
    </source>
</evidence>
<dbReference type="AlphaFoldDB" id="J3NH09"/>
<dbReference type="EMBL" id="GL385395">
    <property type="protein sequence ID" value="EJT80549.1"/>
    <property type="molecule type" value="Genomic_DNA"/>
</dbReference>
<name>J3NH09_GAET3</name>